<name>A0A431WWM2_9GAMM</name>
<evidence type="ECO:0000259" key="4">
    <source>
        <dbReference type="PROSITE" id="PS01124"/>
    </source>
</evidence>
<dbReference type="Pfam" id="PF12833">
    <property type="entry name" value="HTH_18"/>
    <property type="match status" value="1"/>
</dbReference>
<evidence type="ECO:0000313" key="5">
    <source>
        <dbReference type="EMBL" id="RTR39838.1"/>
    </source>
</evidence>
<gene>
    <name evidence="5" type="ORF">EKG38_07805</name>
</gene>
<accession>A0A431WWM2</accession>
<evidence type="ECO:0000256" key="2">
    <source>
        <dbReference type="ARBA" id="ARBA00023125"/>
    </source>
</evidence>
<dbReference type="PANTHER" id="PTHR46796">
    <property type="entry name" value="HTH-TYPE TRANSCRIPTIONAL ACTIVATOR RHAS-RELATED"/>
    <property type="match status" value="1"/>
</dbReference>
<dbReference type="InterPro" id="IPR018060">
    <property type="entry name" value="HTH_AraC"/>
</dbReference>
<keyword evidence="6" id="KW-1185">Reference proteome</keyword>
<evidence type="ECO:0000256" key="3">
    <source>
        <dbReference type="ARBA" id="ARBA00023163"/>
    </source>
</evidence>
<keyword evidence="3" id="KW-0804">Transcription</keyword>
<dbReference type="PROSITE" id="PS01124">
    <property type="entry name" value="HTH_ARAC_FAMILY_2"/>
    <property type="match status" value="1"/>
</dbReference>
<comment type="caution">
    <text evidence="5">The sequence shown here is derived from an EMBL/GenBank/DDBJ whole genome shotgun (WGS) entry which is preliminary data.</text>
</comment>
<protein>
    <submittedName>
        <fullName evidence="5">AraC family transcriptional regulator</fullName>
    </submittedName>
</protein>
<dbReference type="InterPro" id="IPR050204">
    <property type="entry name" value="AraC_XylS_family_regulators"/>
</dbReference>
<proteinExistence type="predicted"/>
<dbReference type="SUPFAM" id="SSF46689">
    <property type="entry name" value="Homeodomain-like"/>
    <property type="match status" value="1"/>
</dbReference>
<reference evidence="5 6" key="1">
    <citation type="submission" date="2018-12" db="EMBL/GenBank/DDBJ databases">
        <authorList>
            <person name="Yu L."/>
        </authorList>
    </citation>
    <scope>NUCLEOTIDE SEQUENCE [LARGE SCALE GENOMIC DNA]</scope>
    <source>
        <strain evidence="5 6">HAW-EB2</strain>
    </source>
</reference>
<dbReference type="AlphaFoldDB" id="A0A431WWM2"/>
<dbReference type="Gene3D" id="1.10.10.60">
    <property type="entry name" value="Homeodomain-like"/>
    <property type="match status" value="1"/>
</dbReference>
<keyword evidence="2" id="KW-0238">DNA-binding</keyword>
<keyword evidence="1" id="KW-0805">Transcription regulation</keyword>
<dbReference type="InterPro" id="IPR009057">
    <property type="entry name" value="Homeodomain-like_sf"/>
</dbReference>
<dbReference type="GO" id="GO:0003700">
    <property type="term" value="F:DNA-binding transcription factor activity"/>
    <property type="evidence" value="ECO:0007669"/>
    <property type="project" value="InterPro"/>
</dbReference>
<organism evidence="5 6">
    <name type="scientific">Shewanella canadensis</name>
    <dbReference type="NCBI Taxonomy" id="271096"/>
    <lineage>
        <taxon>Bacteria</taxon>
        <taxon>Pseudomonadati</taxon>
        <taxon>Pseudomonadota</taxon>
        <taxon>Gammaproteobacteria</taxon>
        <taxon>Alteromonadales</taxon>
        <taxon>Shewanellaceae</taxon>
        <taxon>Shewanella</taxon>
    </lineage>
</organism>
<dbReference type="SMART" id="SM00342">
    <property type="entry name" value="HTH_ARAC"/>
    <property type="match status" value="1"/>
</dbReference>
<dbReference type="GO" id="GO:0043565">
    <property type="term" value="F:sequence-specific DNA binding"/>
    <property type="evidence" value="ECO:0007669"/>
    <property type="project" value="InterPro"/>
</dbReference>
<dbReference type="RefSeq" id="WP_126519843.1">
    <property type="nucleotide sequence ID" value="NZ_RXNU01000003.1"/>
</dbReference>
<dbReference type="OrthoDB" id="5295226at2"/>
<feature type="domain" description="HTH araC/xylS-type" evidence="4">
    <location>
        <begin position="144"/>
        <end position="247"/>
    </location>
</feature>
<evidence type="ECO:0000256" key="1">
    <source>
        <dbReference type="ARBA" id="ARBA00023015"/>
    </source>
</evidence>
<dbReference type="EMBL" id="RXNU01000003">
    <property type="protein sequence ID" value="RTR39838.1"/>
    <property type="molecule type" value="Genomic_DNA"/>
</dbReference>
<sequence>MKSNVWAKAGIVIIYGSSIDASPHRHHAIQLIWPRDGNCCKLDDKQISTPILIGSNVEHQLQMDEGWILLVEPSSELGVALSQKLAGQPSRGFSSSLSAFKHSDKQSEQTDDLTVLLSPLFKELELSNQFPLKNETQVVDSRIKKLLLELHQCLDGQCIKPNNWRASEVAQSLALSESRFLHLFSEELGIPWRPYLLWCRMICAVRAILNGDSATDAAHLAGFSDSAHLSRTFRKTFGMTIRQANAIFRQG</sequence>
<evidence type="ECO:0000313" key="6">
    <source>
        <dbReference type="Proteomes" id="UP000267448"/>
    </source>
</evidence>
<dbReference type="Proteomes" id="UP000267448">
    <property type="component" value="Unassembled WGS sequence"/>
</dbReference>